<gene>
    <name evidence="2" type="ORF">HERI1096_LOCUS12156</name>
</gene>
<sequence length="253" mass="27090">MAALEALFDADLPRVEVEPAPSFCCGGGVWYYVHFTRCSPDDDVLEDPLTVRRSSVEFLALLRTLQLVQAPSLQTPSWLADRAQTSSNHCLGVLEYVTLLSAEARRARAARLTTFLTDAVLQARRSEAAAGPEQRPEWTEALGCFLELKSEHSASPNPLREGGADRWPSVEEATPTGTAPPSSVGTPSVAACEAAFPLPLEMVAGGRKPNLLQAFLRTRTAYCRKGGGYDHLTTGPLAAAVTPHTPDTVGTSS</sequence>
<evidence type="ECO:0000256" key="1">
    <source>
        <dbReference type="SAM" id="MobiDB-lite"/>
    </source>
</evidence>
<feature type="region of interest" description="Disordered" evidence="1">
    <location>
        <begin position="153"/>
        <end position="187"/>
    </location>
</feature>
<dbReference type="EMBL" id="HBHX01021776">
    <property type="protein sequence ID" value="CAE0111496.1"/>
    <property type="molecule type" value="Transcribed_RNA"/>
</dbReference>
<organism evidence="2">
    <name type="scientific">Haptolina ericina</name>
    <dbReference type="NCBI Taxonomy" id="156174"/>
    <lineage>
        <taxon>Eukaryota</taxon>
        <taxon>Haptista</taxon>
        <taxon>Haptophyta</taxon>
        <taxon>Prymnesiophyceae</taxon>
        <taxon>Prymnesiales</taxon>
        <taxon>Prymnesiaceae</taxon>
        <taxon>Haptolina</taxon>
    </lineage>
</organism>
<proteinExistence type="predicted"/>
<feature type="compositionally biased region" description="Polar residues" evidence="1">
    <location>
        <begin position="175"/>
        <end position="186"/>
    </location>
</feature>
<accession>A0A7S3EY29</accession>
<evidence type="ECO:0000313" key="2">
    <source>
        <dbReference type="EMBL" id="CAE0111496.1"/>
    </source>
</evidence>
<protein>
    <submittedName>
        <fullName evidence="2">Uncharacterized protein</fullName>
    </submittedName>
</protein>
<name>A0A7S3EY29_9EUKA</name>
<reference evidence="2" key="1">
    <citation type="submission" date="2021-01" db="EMBL/GenBank/DDBJ databases">
        <authorList>
            <person name="Corre E."/>
            <person name="Pelletier E."/>
            <person name="Niang G."/>
            <person name="Scheremetjew M."/>
            <person name="Finn R."/>
            <person name="Kale V."/>
            <person name="Holt S."/>
            <person name="Cochrane G."/>
            <person name="Meng A."/>
            <person name="Brown T."/>
            <person name="Cohen L."/>
        </authorList>
    </citation>
    <scope>NUCLEOTIDE SEQUENCE</scope>
    <source>
        <strain evidence="2">CCMP281</strain>
    </source>
</reference>
<dbReference type="AlphaFoldDB" id="A0A7S3EY29"/>